<dbReference type="EMBL" id="PQVH01000001">
    <property type="protein sequence ID" value="TFW73400.1"/>
    <property type="molecule type" value="Genomic_DNA"/>
</dbReference>
<name>A0A4Y9VVB1_9PROT</name>
<keyword evidence="9 10" id="KW-0472">Membrane</keyword>
<evidence type="ECO:0000256" key="6">
    <source>
        <dbReference type="ARBA" id="ARBA00022968"/>
    </source>
</evidence>
<dbReference type="GO" id="GO:0005507">
    <property type="term" value="F:copper ion binding"/>
    <property type="evidence" value="ECO:0007669"/>
    <property type="project" value="InterPro"/>
</dbReference>
<keyword evidence="5 10" id="KW-0812">Transmembrane</keyword>
<dbReference type="SUPFAM" id="SSF110111">
    <property type="entry name" value="Ctag/Cox11"/>
    <property type="match status" value="1"/>
</dbReference>
<comment type="function">
    <text evidence="1">Exerts its effect at some terminal stage of cytochrome c oxidase synthesis, probably by being involved in the insertion of the copper B into subunit I.</text>
</comment>
<evidence type="ECO:0000256" key="7">
    <source>
        <dbReference type="ARBA" id="ARBA00022989"/>
    </source>
</evidence>
<dbReference type="NCBIfam" id="NF003465">
    <property type="entry name" value="PRK05089.1"/>
    <property type="match status" value="1"/>
</dbReference>
<dbReference type="AlphaFoldDB" id="A0A4Y9VVB1"/>
<sequence>MEIDANKTDLSATELRSAANKRLGYKMIWVVVAALLFAFALVPIYDVLCTMTGLNGKTKSTVSELNNTKVDETRWVTVQFTTSTMPGLGWNFYPKQSSIKVHPGKVETVLFEAKNITNEVVAGRAVPSVTPGVAAAHLKKLACFCFERQALNPGETKLLPLRFFVSPDIPADVKEMTLSYAFFSVDK</sequence>
<dbReference type="OrthoDB" id="9804841at2"/>
<protein>
    <recommendedName>
        <fullName evidence="4">Cytochrome c oxidase assembly protein CtaG</fullName>
    </recommendedName>
</protein>
<comment type="subcellular location">
    <subcellularLocation>
        <location evidence="2">Cell inner membrane</location>
        <topology evidence="2">Single-pass type II membrane protein</topology>
        <orientation evidence="2">Periplasmic side</orientation>
    </subcellularLocation>
</comment>
<comment type="similarity">
    <text evidence="3">Belongs to the COX11/CtaG family.</text>
</comment>
<evidence type="ECO:0000256" key="3">
    <source>
        <dbReference type="ARBA" id="ARBA00009620"/>
    </source>
</evidence>
<dbReference type="RefSeq" id="WP_135276180.1">
    <property type="nucleotide sequence ID" value="NZ_PQVH01000001.1"/>
</dbReference>
<accession>A0A4Y9VVB1</accession>
<dbReference type="Gene3D" id="2.60.370.10">
    <property type="entry name" value="Ctag/Cox11"/>
    <property type="match status" value="1"/>
</dbReference>
<comment type="caution">
    <text evidence="11">The sequence shown here is derived from an EMBL/GenBank/DDBJ whole genome shotgun (WGS) entry which is preliminary data.</text>
</comment>
<evidence type="ECO:0000313" key="11">
    <source>
        <dbReference type="EMBL" id="TFW73400.1"/>
    </source>
</evidence>
<keyword evidence="7 10" id="KW-1133">Transmembrane helix</keyword>
<dbReference type="GO" id="GO:0005886">
    <property type="term" value="C:plasma membrane"/>
    <property type="evidence" value="ECO:0007669"/>
    <property type="project" value="UniProtKB-SubCell"/>
</dbReference>
<dbReference type="InterPro" id="IPR007533">
    <property type="entry name" value="Cyt_c_oxidase_assmbl_CtaG"/>
</dbReference>
<evidence type="ECO:0000256" key="4">
    <source>
        <dbReference type="ARBA" id="ARBA00015384"/>
    </source>
</evidence>
<feature type="transmembrane region" description="Helical" evidence="10">
    <location>
        <begin position="23"/>
        <end position="45"/>
    </location>
</feature>
<evidence type="ECO:0000256" key="8">
    <source>
        <dbReference type="ARBA" id="ARBA00023008"/>
    </source>
</evidence>
<organism evidence="11 12">
    <name type="scientific">Methylotenera oryzisoli</name>
    <dbReference type="NCBI Taxonomy" id="2080758"/>
    <lineage>
        <taxon>Bacteria</taxon>
        <taxon>Pseudomonadati</taxon>
        <taxon>Pseudomonadota</taxon>
        <taxon>Betaproteobacteria</taxon>
        <taxon>Nitrosomonadales</taxon>
        <taxon>Methylophilaceae</taxon>
        <taxon>Methylotenera</taxon>
    </lineage>
</organism>
<gene>
    <name evidence="11" type="ORF">C3Y98_00505</name>
</gene>
<evidence type="ECO:0000256" key="10">
    <source>
        <dbReference type="SAM" id="Phobius"/>
    </source>
</evidence>
<keyword evidence="6" id="KW-0735">Signal-anchor</keyword>
<evidence type="ECO:0000313" key="12">
    <source>
        <dbReference type="Proteomes" id="UP000297706"/>
    </source>
</evidence>
<evidence type="ECO:0000256" key="2">
    <source>
        <dbReference type="ARBA" id="ARBA00004382"/>
    </source>
</evidence>
<keyword evidence="8" id="KW-0186">Copper</keyword>
<dbReference type="PANTHER" id="PTHR21320">
    <property type="entry name" value="CYTOCHROME C OXIDASE ASSEMBLY PROTEIN COX11-RELATED"/>
    <property type="match status" value="1"/>
</dbReference>
<dbReference type="PIRSF" id="PIRSF005413">
    <property type="entry name" value="COX11"/>
    <property type="match status" value="1"/>
</dbReference>
<evidence type="ECO:0000256" key="1">
    <source>
        <dbReference type="ARBA" id="ARBA00004007"/>
    </source>
</evidence>
<evidence type="ECO:0000256" key="5">
    <source>
        <dbReference type="ARBA" id="ARBA00022692"/>
    </source>
</evidence>
<keyword evidence="12" id="KW-1185">Reference proteome</keyword>
<dbReference type="Proteomes" id="UP000297706">
    <property type="component" value="Unassembled WGS sequence"/>
</dbReference>
<reference evidence="11 12" key="1">
    <citation type="submission" date="2018-02" db="EMBL/GenBank/DDBJ databases">
        <title>A novel lanthanide dependent methylotroph, Methylotenera sp. La3113.</title>
        <authorList>
            <person name="Lv H."/>
            <person name="Tani A."/>
        </authorList>
    </citation>
    <scope>NUCLEOTIDE SEQUENCE [LARGE SCALE GENOMIC DNA]</scope>
    <source>
        <strain evidence="11 12">La3113</strain>
    </source>
</reference>
<proteinExistence type="inferred from homology"/>
<evidence type="ECO:0000256" key="9">
    <source>
        <dbReference type="ARBA" id="ARBA00023136"/>
    </source>
</evidence>
<dbReference type="Pfam" id="PF04442">
    <property type="entry name" value="CtaG_Cox11"/>
    <property type="match status" value="1"/>
</dbReference>
<dbReference type="InterPro" id="IPR023471">
    <property type="entry name" value="CtaG/Cox11_dom_sf"/>
</dbReference>
<dbReference type="PANTHER" id="PTHR21320:SF3">
    <property type="entry name" value="CYTOCHROME C OXIDASE ASSEMBLY PROTEIN COX11, MITOCHONDRIAL-RELATED"/>
    <property type="match status" value="1"/>
</dbReference>